<gene>
    <name evidence="2" type="ORF">PV07_07239</name>
</gene>
<dbReference type="RefSeq" id="XP_016247722.1">
    <property type="nucleotide sequence ID" value="XM_016394303.1"/>
</dbReference>
<keyword evidence="3" id="KW-1185">Reference proteome</keyword>
<dbReference type="AlphaFoldDB" id="A0A0D1ZHU3"/>
<dbReference type="VEuPathDB" id="FungiDB:PV07_07239"/>
<dbReference type="GeneID" id="27346433"/>
<sequence>MLLCHSATRVFRFGQHFPGRSLVAATRAPRRPSSGQSPCARGRRRSCAVLSPTTRTRTSLQLPLEVLPLLALPPPSLPLFLSPSSPLDSSSPALVPPSAHPTSSNFPAHSPIPACLCTCGNRPDAHHAHRAHHIHPQCFIMLIYPPLPLPLSPPAQVRATLTDTWCR</sequence>
<reference evidence="2 3" key="1">
    <citation type="submission" date="2015-01" db="EMBL/GenBank/DDBJ databases">
        <title>The Genome Sequence of Cladophialophora immunda CBS83496.</title>
        <authorList>
            <consortium name="The Broad Institute Genomics Platform"/>
            <person name="Cuomo C."/>
            <person name="de Hoog S."/>
            <person name="Gorbushina A."/>
            <person name="Stielow B."/>
            <person name="Teixiera M."/>
            <person name="Abouelleil A."/>
            <person name="Chapman S.B."/>
            <person name="Priest M."/>
            <person name="Young S.K."/>
            <person name="Wortman J."/>
            <person name="Nusbaum C."/>
            <person name="Birren B."/>
        </authorList>
    </citation>
    <scope>NUCLEOTIDE SEQUENCE [LARGE SCALE GENOMIC DNA]</scope>
    <source>
        <strain evidence="2 3">CBS 83496</strain>
    </source>
</reference>
<dbReference type="Proteomes" id="UP000054466">
    <property type="component" value="Unassembled WGS sequence"/>
</dbReference>
<dbReference type="EMBL" id="KN847043">
    <property type="protein sequence ID" value="KIW27506.1"/>
    <property type="molecule type" value="Genomic_DNA"/>
</dbReference>
<evidence type="ECO:0000313" key="3">
    <source>
        <dbReference type="Proteomes" id="UP000054466"/>
    </source>
</evidence>
<feature type="region of interest" description="Disordered" evidence="1">
    <location>
        <begin position="24"/>
        <end position="47"/>
    </location>
</feature>
<organism evidence="2 3">
    <name type="scientific">Cladophialophora immunda</name>
    <dbReference type="NCBI Taxonomy" id="569365"/>
    <lineage>
        <taxon>Eukaryota</taxon>
        <taxon>Fungi</taxon>
        <taxon>Dikarya</taxon>
        <taxon>Ascomycota</taxon>
        <taxon>Pezizomycotina</taxon>
        <taxon>Eurotiomycetes</taxon>
        <taxon>Chaetothyriomycetidae</taxon>
        <taxon>Chaetothyriales</taxon>
        <taxon>Herpotrichiellaceae</taxon>
        <taxon>Cladophialophora</taxon>
    </lineage>
</organism>
<evidence type="ECO:0000256" key="1">
    <source>
        <dbReference type="SAM" id="MobiDB-lite"/>
    </source>
</evidence>
<evidence type="ECO:0000313" key="2">
    <source>
        <dbReference type="EMBL" id="KIW27506.1"/>
    </source>
</evidence>
<protein>
    <submittedName>
        <fullName evidence="2">Uncharacterized protein</fullName>
    </submittedName>
</protein>
<dbReference type="HOGENOM" id="CLU_1594348_0_0_1"/>
<accession>A0A0D1ZHU3</accession>
<name>A0A0D1ZHU3_9EURO</name>
<proteinExistence type="predicted"/>